<feature type="region of interest" description="Regulatory domain" evidence="10">
    <location>
        <begin position="470"/>
        <end position="587"/>
    </location>
</feature>
<comment type="caution">
    <text evidence="12">The sequence shown here is derived from an EMBL/GenBank/DDBJ whole genome shotgun (WGS) entry which is preliminary data.</text>
</comment>
<dbReference type="NCBIfam" id="NF002991">
    <property type="entry name" value="PRK03739.1"/>
    <property type="match status" value="1"/>
</dbReference>
<keyword evidence="8 10" id="KW-0479">Metal-binding</keyword>
<keyword evidence="6 10" id="KW-0028">Amino-acid biosynthesis</keyword>
<comment type="pathway">
    <text evidence="2 10">Amino-acid biosynthesis; L-leucine biosynthesis; L-leucine from 3-methyl-2-oxobutanoate: step 1/4.</text>
</comment>
<dbReference type="PANTHER" id="PTHR46911:SF1">
    <property type="entry name" value="2-ISOPROPYLMALATE SYNTHASE"/>
    <property type="match status" value="1"/>
</dbReference>
<proteinExistence type="inferred from homology"/>
<feature type="binding site" evidence="10">
    <location>
        <position position="267"/>
    </location>
    <ligand>
        <name>Mg(2+)</name>
        <dbReference type="ChEBI" id="CHEBI:18420"/>
    </ligand>
</feature>
<evidence type="ECO:0000256" key="6">
    <source>
        <dbReference type="ARBA" id="ARBA00022605"/>
    </source>
</evidence>
<comment type="cofactor">
    <cofactor evidence="10">
        <name>Mg(2+)</name>
        <dbReference type="ChEBI" id="CHEBI:18420"/>
    </cofactor>
</comment>
<evidence type="ECO:0000256" key="4">
    <source>
        <dbReference type="ARBA" id="ARBA00012973"/>
    </source>
</evidence>
<dbReference type="InterPro" id="IPR000891">
    <property type="entry name" value="PYR_CT"/>
</dbReference>
<sequence length="587" mass="64978">MTTQNRVGRATPITAATVRQRPTAMPVHKYRPYEQVDLSGRSWPDARITKAPRWLSTDLRDGNQALIDPMSPARKREMFDLLVRMGYKEIEVGFPSSGQTDFDFVRSIVEQDAIPDDVTISVLTQAREELIERTVESLRGARRATVHLYNATAPVFRRVVFRGTREQVRQIAVDGTRLVMEYADKILGDETVFGYQYSPEIFTDTELDFALEVCEGVMDVWQPEEGREIILNLPATVERSTPSTHADRFEWMSRHLSRREYVCLSVHPHNDRGTAIAAAELALMAGADRIEGCLFGQGERTGNVDLVTLGMNLFSQGIDPQIDFSQIDEIRRTAEYCNQMEIHPRHPYAGDLVYTAFSGSHQDAIKKGFEAMEADAAAQGRTVDEIEWAVPYLPIDPKDVGRSYEAVIRVNSQSGKGGIAYVLKNDHKLDLPRRMQIEFSRIIQAKTDIEGGEVTPAEIWAVFQDEYLPTPDNPWGRIILRSAQTSTSSDGTDALTVEAVVDGASTVLTGTGNGPISAFFDALASIGVDARLLDYSEHTLSEGASAQAASYIECAIDGRVLWGIGVDANTTRASLQAVVSAVNRAGR</sequence>
<keyword evidence="9 10" id="KW-0100">Branched-chain amino acid biosynthesis</keyword>
<dbReference type="NCBIfam" id="TIGR00970">
    <property type="entry name" value="leuA_yeast"/>
    <property type="match status" value="1"/>
</dbReference>
<organism evidence="12 13">
    <name type="scientific">Actinacidiphila acididurans</name>
    <dbReference type="NCBI Taxonomy" id="2784346"/>
    <lineage>
        <taxon>Bacteria</taxon>
        <taxon>Bacillati</taxon>
        <taxon>Actinomycetota</taxon>
        <taxon>Actinomycetes</taxon>
        <taxon>Kitasatosporales</taxon>
        <taxon>Streptomycetaceae</taxon>
        <taxon>Actinacidiphila</taxon>
    </lineage>
</organism>
<dbReference type="RefSeq" id="WP_205360137.1">
    <property type="nucleotide sequence ID" value="NZ_JADKYB010000017.1"/>
</dbReference>
<evidence type="ECO:0000256" key="8">
    <source>
        <dbReference type="ARBA" id="ARBA00022723"/>
    </source>
</evidence>
<comment type="subcellular location">
    <subcellularLocation>
        <location evidence="10">Cytoplasm</location>
    </subcellularLocation>
</comment>
<evidence type="ECO:0000256" key="3">
    <source>
        <dbReference type="ARBA" id="ARBA00009767"/>
    </source>
</evidence>
<dbReference type="InterPro" id="IPR005668">
    <property type="entry name" value="IPM_Synthase"/>
</dbReference>
<evidence type="ECO:0000256" key="5">
    <source>
        <dbReference type="ARBA" id="ARBA00022430"/>
    </source>
</evidence>
<comment type="catalytic activity">
    <reaction evidence="1 10">
        <text>3-methyl-2-oxobutanoate + acetyl-CoA + H2O = (2S)-2-isopropylmalate + CoA + H(+)</text>
        <dbReference type="Rhea" id="RHEA:21524"/>
        <dbReference type="ChEBI" id="CHEBI:1178"/>
        <dbReference type="ChEBI" id="CHEBI:11851"/>
        <dbReference type="ChEBI" id="CHEBI:15377"/>
        <dbReference type="ChEBI" id="CHEBI:15378"/>
        <dbReference type="ChEBI" id="CHEBI:57287"/>
        <dbReference type="ChEBI" id="CHEBI:57288"/>
        <dbReference type="EC" id="2.3.3.13"/>
    </reaction>
</comment>
<dbReference type="InterPro" id="IPR039371">
    <property type="entry name" value="LeuA_N_DRE-TIM"/>
</dbReference>
<dbReference type="SUPFAM" id="SSF51569">
    <property type="entry name" value="Aldolase"/>
    <property type="match status" value="1"/>
</dbReference>
<evidence type="ECO:0000256" key="10">
    <source>
        <dbReference type="HAMAP-Rule" id="MF_00572"/>
    </source>
</evidence>
<evidence type="ECO:0000256" key="1">
    <source>
        <dbReference type="ARBA" id="ARBA00000064"/>
    </source>
</evidence>
<dbReference type="InterPro" id="IPR036230">
    <property type="entry name" value="LeuA_allosteric_dom_sf"/>
</dbReference>
<evidence type="ECO:0000256" key="2">
    <source>
        <dbReference type="ARBA" id="ARBA00004689"/>
    </source>
</evidence>
<evidence type="ECO:0000259" key="11">
    <source>
        <dbReference type="PROSITE" id="PS50991"/>
    </source>
</evidence>
<dbReference type="CDD" id="cd07942">
    <property type="entry name" value="DRE_TIM_LeuA"/>
    <property type="match status" value="1"/>
</dbReference>
<dbReference type="Gene3D" id="3.30.160.270">
    <property type="match status" value="1"/>
</dbReference>
<gene>
    <name evidence="10 12" type="primary">leuA</name>
    <name evidence="12" type="ORF">ITX44_27635</name>
</gene>
<dbReference type="SMART" id="SM00917">
    <property type="entry name" value="LeuA_dimer"/>
    <property type="match status" value="1"/>
</dbReference>
<evidence type="ECO:0000313" key="13">
    <source>
        <dbReference type="Proteomes" id="UP000749040"/>
    </source>
</evidence>
<dbReference type="Pfam" id="PF08502">
    <property type="entry name" value="LeuA_dimer"/>
    <property type="match status" value="1"/>
</dbReference>
<accession>A0ABS2TY39</accession>
<keyword evidence="5 10" id="KW-0432">Leucine biosynthesis</keyword>
<keyword evidence="12" id="KW-0012">Acyltransferase</keyword>
<dbReference type="SUPFAM" id="SSF110921">
    <property type="entry name" value="2-isopropylmalate synthase LeuA, allosteric (dimerisation) domain"/>
    <property type="match status" value="1"/>
</dbReference>
<dbReference type="PROSITE" id="PS00816">
    <property type="entry name" value="AIPM_HOMOCIT_SYNTH_2"/>
    <property type="match status" value="1"/>
</dbReference>
<keyword evidence="10" id="KW-0460">Magnesium</keyword>
<keyword evidence="7 10" id="KW-0808">Transferase</keyword>
<dbReference type="InterPro" id="IPR013709">
    <property type="entry name" value="2-isopropylmalate_synth_dimer"/>
</dbReference>
<keyword evidence="10" id="KW-0963">Cytoplasm</keyword>
<comment type="subunit">
    <text evidence="10">Homodimer.</text>
</comment>
<dbReference type="InterPro" id="IPR054692">
    <property type="entry name" value="LeuA-like_post-cat"/>
</dbReference>
<feature type="domain" description="Pyruvate carboxyltransferase" evidence="11">
    <location>
        <begin position="52"/>
        <end position="328"/>
    </location>
</feature>
<dbReference type="InterPro" id="IPR002034">
    <property type="entry name" value="AIPM/Hcit_synth_CS"/>
</dbReference>
<comment type="function">
    <text evidence="10">Catalyzes the condensation of the acetyl group of acetyl-CoA with 3-methyl-2-oxobutanoate (2-ketoisovalerate) to form 3-carboxy-3-hydroxy-4-methylpentanoate (2-isopropylmalate).</text>
</comment>
<keyword evidence="13" id="KW-1185">Reference proteome</keyword>
<feature type="binding site" evidence="10">
    <location>
        <position position="61"/>
    </location>
    <ligand>
        <name>Mg(2+)</name>
        <dbReference type="ChEBI" id="CHEBI:18420"/>
    </ligand>
</feature>
<dbReference type="Pfam" id="PF22615">
    <property type="entry name" value="IPMS_D2"/>
    <property type="match status" value="1"/>
</dbReference>
<dbReference type="Proteomes" id="UP000749040">
    <property type="component" value="Unassembled WGS sequence"/>
</dbReference>
<feature type="binding site" evidence="10">
    <location>
        <position position="303"/>
    </location>
    <ligand>
        <name>Mg(2+)</name>
        <dbReference type="ChEBI" id="CHEBI:18420"/>
    </ligand>
</feature>
<name>A0ABS2TY39_9ACTN</name>
<dbReference type="Gene3D" id="3.20.20.70">
    <property type="entry name" value="Aldolase class I"/>
    <property type="match status" value="1"/>
</dbReference>
<dbReference type="EMBL" id="JADKYB010000017">
    <property type="protein sequence ID" value="MBM9508260.1"/>
    <property type="molecule type" value="Genomic_DNA"/>
</dbReference>
<dbReference type="SUPFAM" id="SSF89000">
    <property type="entry name" value="post-HMGL domain-like"/>
    <property type="match status" value="1"/>
</dbReference>
<evidence type="ECO:0000256" key="9">
    <source>
        <dbReference type="ARBA" id="ARBA00023304"/>
    </source>
</evidence>
<feature type="binding site" evidence="10">
    <location>
        <position position="269"/>
    </location>
    <ligand>
        <name>Mg(2+)</name>
        <dbReference type="ChEBI" id="CHEBI:18420"/>
    </ligand>
</feature>
<dbReference type="GO" id="GO:0003852">
    <property type="term" value="F:2-isopropylmalate synthase activity"/>
    <property type="evidence" value="ECO:0007669"/>
    <property type="project" value="UniProtKB-EC"/>
</dbReference>
<evidence type="ECO:0000313" key="12">
    <source>
        <dbReference type="EMBL" id="MBM9508260.1"/>
    </source>
</evidence>
<evidence type="ECO:0000256" key="7">
    <source>
        <dbReference type="ARBA" id="ARBA00022679"/>
    </source>
</evidence>
<dbReference type="HAMAP" id="MF_00572">
    <property type="entry name" value="LeuA_type2"/>
    <property type="match status" value="1"/>
</dbReference>
<dbReference type="EC" id="2.3.3.13" evidence="4 10"/>
<reference evidence="12 13" key="1">
    <citation type="submission" date="2021-01" db="EMBL/GenBank/DDBJ databases">
        <title>Streptomyces acididurans sp. nov., isolated from a peat swamp forest soil.</title>
        <authorList>
            <person name="Chantavorakit T."/>
            <person name="Duangmal K."/>
        </authorList>
    </citation>
    <scope>NUCLEOTIDE SEQUENCE [LARGE SCALE GENOMIC DNA]</scope>
    <source>
        <strain evidence="12 13">KK5PA1</strain>
    </source>
</reference>
<dbReference type="InterPro" id="IPR013785">
    <property type="entry name" value="Aldolase_TIM"/>
</dbReference>
<dbReference type="PROSITE" id="PS00815">
    <property type="entry name" value="AIPM_HOMOCIT_SYNTH_1"/>
    <property type="match status" value="1"/>
</dbReference>
<dbReference type="PROSITE" id="PS50991">
    <property type="entry name" value="PYR_CT"/>
    <property type="match status" value="1"/>
</dbReference>
<dbReference type="PANTHER" id="PTHR46911">
    <property type="match status" value="1"/>
</dbReference>
<protein>
    <recommendedName>
        <fullName evidence="4 10">2-isopropylmalate synthase</fullName>
        <ecNumber evidence="4 10">2.3.3.13</ecNumber>
    </recommendedName>
    <alternativeName>
        <fullName evidence="10">Alpha-IPM synthase</fullName>
    </alternativeName>
    <alternativeName>
        <fullName evidence="10">Alpha-isopropylmalate synthase</fullName>
    </alternativeName>
</protein>
<comment type="similarity">
    <text evidence="3 10">Belongs to the alpha-IPM synthase/homocitrate synthase family. LeuA type 2 subfamily.</text>
</comment>
<dbReference type="Pfam" id="PF00682">
    <property type="entry name" value="HMGL-like"/>
    <property type="match status" value="1"/>
</dbReference>